<gene>
    <name evidence="1" type="ORF">SAMN02787118_101814</name>
</gene>
<dbReference type="RefSeq" id="WP_177323943.1">
    <property type="nucleotide sequence ID" value="NZ_FONR01000001.1"/>
</dbReference>
<proteinExistence type="predicted"/>
<dbReference type="AlphaFoldDB" id="A0A1I2AVR8"/>
<reference evidence="1 2" key="1">
    <citation type="submission" date="2016-10" db="EMBL/GenBank/DDBJ databases">
        <authorList>
            <person name="de Groot N.N."/>
        </authorList>
    </citation>
    <scope>NUCLEOTIDE SEQUENCE [LARGE SCALE GENOMIC DNA]</scope>
    <source>
        <strain evidence="1 2">OK461</strain>
    </source>
</reference>
<protein>
    <submittedName>
        <fullName evidence="1">Uncharacterized protein</fullName>
    </submittedName>
</protein>
<name>A0A1I2AVR8_9ACTN</name>
<dbReference type="Proteomes" id="UP000181942">
    <property type="component" value="Unassembled WGS sequence"/>
</dbReference>
<accession>A0A1I2AVR8</accession>
<sequence>MPLRVVGVLVHTEDDRDVLAGRRDGDDHLLRAAVDVRPEAGRAGEDAGGLDDHVHAHLASRQGGPTRLSDLTRSERISRPGIPRLVTDSRGTGWWSGVPSE</sequence>
<organism evidence="1 2">
    <name type="scientific">Streptomyces mirabilis</name>
    <dbReference type="NCBI Taxonomy" id="68239"/>
    <lineage>
        <taxon>Bacteria</taxon>
        <taxon>Bacillati</taxon>
        <taxon>Actinomycetota</taxon>
        <taxon>Actinomycetes</taxon>
        <taxon>Kitasatosporales</taxon>
        <taxon>Streptomycetaceae</taxon>
        <taxon>Streptomyces</taxon>
    </lineage>
</organism>
<evidence type="ECO:0000313" key="2">
    <source>
        <dbReference type="Proteomes" id="UP000181942"/>
    </source>
</evidence>
<dbReference type="EMBL" id="FONR01000001">
    <property type="protein sequence ID" value="SFE46990.1"/>
    <property type="molecule type" value="Genomic_DNA"/>
</dbReference>
<evidence type="ECO:0000313" key="1">
    <source>
        <dbReference type="EMBL" id="SFE46990.1"/>
    </source>
</evidence>